<feature type="compositionally biased region" description="Basic and acidic residues" evidence="1">
    <location>
        <begin position="181"/>
        <end position="203"/>
    </location>
</feature>
<dbReference type="EMBL" id="KL660702">
    <property type="protein sequence ID" value="KFA64097.1"/>
    <property type="molecule type" value="Genomic_DNA"/>
</dbReference>
<dbReference type="HOGENOM" id="CLU_057150_0_0_1"/>
<evidence type="ECO:0000313" key="3">
    <source>
        <dbReference type="Proteomes" id="UP000028524"/>
    </source>
</evidence>
<name>A0A084QJG2_STAC4</name>
<sequence length="433" mass="48122">MDSPPSGRDPDPDPEGILSTPCHHRTISGTTYRSPSRSPSPADYYPPLLSSPSLASSLGLSNGHSPLRKQLSSHGDDAASFGSSSGRLGLARRLSLLAEHITSGQGVDEVAVSVEVERLEKALAGSASPPPHLKHHRRPMSLDMRTRSDVGGGIASSFSSPPQSLFRSRFSDLSMSWLKEREREREREAEEEEREKKEQEEPAKGGLSIKQAKKIIAESTKLNEELAQVVNNLKARQEESEHIHSLLIERAERAAQRIIFLQNRISYLEEELQENDDELQHLRISLKAVEIQLPPHPDQELQRGIAAFKQDYLALKRKRVNRSSIASIASFDSTSVAESTAQLDTPPRIDDNNLPQYILEYVHGSALITTRSKQTGIALMKGQPSIKVGAIENNKLVKLLRLHLGGIEVQPDELVVLYHSRSHCCLHWFKDLP</sequence>
<gene>
    <name evidence="2" type="ORF">S40285_07493</name>
</gene>
<dbReference type="InParanoid" id="A0A084QJG2"/>
<evidence type="ECO:0000313" key="2">
    <source>
        <dbReference type="EMBL" id="KFA64097.1"/>
    </source>
</evidence>
<dbReference type="Proteomes" id="UP000028524">
    <property type="component" value="Unassembled WGS sequence"/>
</dbReference>
<dbReference type="OMA" id="EMEHINN"/>
<accession>A0A084QJG2</accession>
<proteinExistence type="predicted"/>
<protein>
    <submittedName>
        <fullName evidence="2">Uncharacterized protein</fullName>
    </submittedName>
</protein>
<evidence type="ECO:0000256" key="1">
    <source>
        <dbReference type="SAM" id="MobiDB-lite"/>
    </source>
</evidence>
<reference evidence="2 3" key="1">
    <citation type="journal article" date="2014" name="BMC Genomics">
        <title>Comparative genome sequencing reveals chemotype-specific gene clusters in the toxigenic black mold Stachybotrys.</title>
        <authorList>
            <person name="Semeiks J."/>
            <person name="Borek D."/>
            <person name="Otwinowski Z."/>
            <person name="Grishin N.V."/>
        </authorList>
    </citation>
    <scope>NUCLEOTIDE SEQUENCE [LARGE SCALE GENOMIC DNA]</scope>
    <source>
        <strain evidence="2 3">IBT 40285</strain>
    </source>
</reference>
<dbReference type="STRING" id="1283841.A0A084QJG2"/>
<feature type="region of interest" description="Disordered" evidence="1">
    <location>
        <begin position="181"/>
        <end position="207"/>
    </location>
</feature>
<feature type="compositionally biased region" description="Low complexity" evidence="1">
    <location>
        <begin position="32"/>
        <end position="61"/>
    </location>
</feature>
<dbReference type="AlphaFoldDB" id="A0A084QJG2"/>
<dbReference type="OrthoDB" id="4448936at2759"/>
<keyword evidence="3" id="KW-1185">Reference proteome</keyword>
<organism evidence="2 3">
    <name type="scientific">Stachybotrys chlorohalonatus (strain IBT 40285)</name>
    <dbReference type="NCBI Taxonomy" id="1283841"/>
    <lineage>
        <taxon>Eukaryota</taxon>
        <taxon>Fungi</taxon>
        <taxon>Dikarya</taxon>
        <taxon>Ascomycota</taxon>
        <taxon>Pezizomycotina</taxon>
        <taxon>Sordariomycetes</taxon>
        <taxon>Hypocreomycetidae</taxon>
        <taxon>Hypocreales</taxon>
        <taxon>Stachybotryaceae</taxon>
        <taxon>Stachybotrys</taxon>
    </lineage>
</organism>
<feature type="region of interest" description="Disordered" evidence="1">
    <location>
        <begin position="1"/>
        <end position="85"/>
    </location>
</feature>